<dbReference type="InterPro" id="IPR001138">
    <property type="entry name" value="Zn2Cys6_DnaBD"/>
</dbReference>
<dbReference type="Pfam" id="PF00172">
    <property type="entry name" value="Zn_clus"/>
    <property type="match status" value="1"/>
</dbReference>
<dbReference type="Proteomes" id="UP000801864">
    <property type="component" value="Unassembled WGS sequence"/>
</dbReference>
<dbReference type="PROSITE" id="PS50048">
    <property type="entry name" value="ZN2_CY6_FUNGAL_2"/>
    <property type="match status" value="1"/>
</dbReference>
<sequence length="128" mass="14122">MGSVGSVDSASPPHKPAKEARKLACRLCQKRKKKCNRKSPCSMCIKLKVVCQPSAPAAPRKRRQSTKDLFARLAWCEEQLRRNLECRQCLECTSSTEKSTAEIAKRLSEIKADPNITSSTASTPATES</sequence>
<evidence type="ECO:0000256" key="2">
    <source>
        <dbReference type="SAM" id="MobiDB-lite"/>
    </source>
</evidence>
<dbReference type="InterPro" id="IPR036864">
    <property type="entry name" value="Zn2-C6_fun-type_DNA-bd_sf"/>
</dbReference>
<dbReference type="GO" id="GO:0008270">
    <property type="term" value="F:zinc ion binding"/>
    <property type="evidence" value="ECO:0007669"/>
    <property type="project" value="InterPro"/>
</dbReference>
<evidence type="ECO:0000313" key="4">
    <source>
        <dbReference type="EMBL" id="KAF3065583.1"/>
    </source>
</evidence>
<dbReference type="GO" id="GO:0000981">
    <property type="term" value="F:DNA-binding transcription factor activity, RNA polymerase II-specific"/>
    <property type="evidence" value="ECO:0007669"/>
    <property type="project" value="InterPro"/>
</dbReference>
<organism evidence="4 5">
    <name type="scientific">Trichoderma lentiforme</name>
    <dbReference type="NCBI Taxonomy" id="1567552"/>
    <lineage>
        <taxon>Eukaryota</taxon>
        <taxon>Fungi</taxon>
        <taxon>Dikarya</taxon>
        <taxon>Ascomycota</taxon>
        <taxon>Pezizomycotina</taxon>
        <taxon>Sordariomycetes</taxon>
        <taxon>Hypocreomycetidae</taxon>
        <taxon>Hypocreales</taxon>
        <taxon>Hypocreaceae</taxon>
        <taxon>Trichoderma</taxon>
    </lineage>
</organism>
<comment type="caution">
    <text evidence="4">The sequence shown here is derived from an EMBL/GenBank/DDBJ whole genome shotgun (WGS) entry which is preliminary data.</text>
</comment>
<dbReference type="Gene3D" id="4.10.240.10">
    <property type="entry name" value="Zn(2)-C6 fungal-type DNA-binding domain"/>
    <property type="match status" value="1"/>
</dbReference>
<evidence type="ECO:0000256" key="1">
    <source>
        <dbReference type="ARBA" id="ARBA00023242"/>
    </source>
</evidence>
<feature type="domain" description="Zn(2)-C6 fungal-type" evidence="3">
    <location>
        <begin position="24"/>
        <end position="51"/>
    </location>
</feature>
<evidence type="ECO:0000259" key="3">
    <source>
        <dbReference type="PROSITE" id="PS50048"/>
    </source>
</evidence>
<feature type="region of interest" description="Disordered" evidence="2">
    <location>
        <begin position="105"/>
        <end position="128"/>
    </location>
</feature>
<accession>A0A9P4X9P9</accession>
<protein>
    <recommendedName>
        <fullName evidence="3">Zn(2)-C6 fungal-type domain-containing protein</fullName>
    </recommendedName>
</protein>
<reference evidence="4 5" key="1">
    <citation type="submission" date="2018-06" db="EMBL/GenBank/DDBJ databases">
        <title>Genome analysis of cellulolytic fungus Trichoderma lentiforme CFAM-422.</title>
        <authorList>
            <person name="Steindorff A.S."/>
            <person name="Formighieri E.F."/>
            <person name="Midorikawa G.E.O."/>
            <person name="Tamietti M.S."/>
            <person name="Ramos E.Z."/>
            <person name="Silva A.S."/>
            <person name="Bon E.P.S."/>
            <person name="Mendes T.D."/>
            <person name="Damaso M.C.T."/>
            <person name="Favaro L.C.L."/>
        </authorList>
    </citation>
    <scope>NUCLEOTIDE SEQUENCE [LARGE SCALE GENOMIC DNA]</scope>
    <source>
        <strain evidence="4 5">CFAM-422</strain>
    </source>
</reference>
<keyword evidence="5" id="KW-1185">Reference proteome</keyword>
<name>A0A9P4X9P9_9HYPO</name>
<dbReference type="EMBL" id="QLNT01000018">
    <property type="protein sequence ID" value="KAF3065583.1"/>
    <property type="molecule type" value="Genomic_DNA"/>
</dbReference>
<dbReference type="SUPFAM" id="SSF57701">
    <property type="entry name" value="Zn2/Cys6 DNA-binding domain"/>
    <property type="match status" value="1"/>
</dbReference>
<gene>
    <name evidence="4" type="ORF">CFAM422_009626</name>
</gene>
<dbReference type="SMART" id="SM00066">
    <property type="entry name" value="GAL4"/>
    <property type="match status" value="1"/>
</dbReference>
<evidence type="ECO:0000313" key="5">
    <source>
        <dbReference type="Proteomes" id="UP000801864"/>
    </source>
</evidence>
<keyword evidence="1" id="KW-0539">Nucleus</keyword>
<proteinExistence type="predicted"/>
<dbReference type="AlphaFoldDB" id="A0A9P4X9P9"/>
<feature type="compositionally biased region" description="Low complexity" evidence="2">
    <location>
        <begin position="117"/>
        <end position="128"/>
    </location>
</feature>
<feature type="region of interest" description="Disordered" evidence="2">
    <location>
        <begin position="1"/>
        <end position="20"/>
    </location>
</feature>